<keyword evidence="3" id="KW-1185">Reference proteome</keyword>
<dbReference type="Proteomes" id="UP000823521">
    <property type="component" value="Unassembled WGS sequence"/>
</dbReference>
<protein>
    <submittedName>
        <fullName evidence="2">Uncharacterized protein</fullName>
    </submittedName>
</protein>
<name>A0ABS3VT96_MICEH</name>
<dbReference type="RefSeq" id="WP_208814666.1">
    <property type="nucleotide sequence ID" value="NZ_WVUH01000143.1"/>
</dbReference>
<evidence type="ECO:0000313" key="3">
    <source>
        <dbReference type="Proteomes" id="UP000823521"/>
    </source>
</evidence>
<gene>
    <name evidence="2" type="ORF">GSF22_17345</name>
</gene>
<keyword evidence="1" id="KW-0732">Signal</keyword>
<evidence type="ECO:0000313" key="2">
    <source>
        <dbReference type="EMBL" id="MBO4207755.1"/>
    </source>
</evidence>
<accession>A0ABS3VT96</accession>
<comment type="caution">
    <text evidence="2">The sequence shown here is derived from an EMBL/GenBank/DDBJ whole genome shotgun (WGS) entry which is preliminary data.</text>
</comment>
<reference evidence="2 3" key="1">
    <citation type="submission" date="2019-12" db="EMBL/GenBank/DDBJ databases">
        <title>Whole genome sequencing of endophytic Actinobacterium Micromonospora sp. MPMI6T.</title>
        <authorList>
            <person name="Evv R."/>
            <person name="Podile A.R."/>
        </authorList>
    </citation>
    <scope>NUCLEOTIDE SEQUENCE [LARGE SCALE GENOMIC DNA]</scope>
    <source>
        <strain evidence="2 3">MPMI6</strain>
    </source>
</reference>
<dbReference type="EMBL" id="WVUH01000143">
    <property type="protein sequence ID" value="MBO4207755.1"/>
    <property type="molecule type" value="Genomic_DNA"/>
</dbReference>
<feature type="signal peptide" evidence="1">
    <location>
        <begin position="1"/>
        <end position="23"/>
    </location>
</feature>
<sequence>MRTSIRQLAVAGILAVLMIPATAAPSFGRATGEPVLSVRGAGPYRIGMSLDRLAAAGLVTDVWSYPGCDDVVGSGATGEWAGVILLRFRAGRLADIGTATRPPRSPAGAAVGMEFSELEEIYGRRGELVRSASGQTGYLVRVGQRVELFTDHPIRSGVGYFQVGPADFVERTFRTGTAC</sequence>
<organism evidence="2 3">
    <name type="scientific">Micromonospora echinofusca</name>
    <dbReference type="NCBI Taxonomy" id="47858"/>
    <lineage>
        <taxon>Bacteria</taxon>
        <taxon>Bacillati</taxon>
        <taxon>Actinomycetota</taxon>
        <taxon>Actinomycetes</taxon>
        <taxon>Micromonosporales</taxon>
        <taxon>Micromonosporaceae</taxon>
        <taxon>Micromonospora</taxon>
    </lineage>
</organism>
<evidence type="ECO:0000256" key="1">
    <source>
        <dbReference type="SAM" id="SignalP"/>
    </source>
</evidence>
<proteinExistence type="predicted"/>
<feature type="chain" id="PRO_5045520702" evidence="1">
    <location>
        <begin position="24"/>
        <end position="179"/>
    </location>
</feature>